<evidence type="ECO:0000313" key="5">
    <source>
        <dbReference type="Proteomes" id="UP000290975"/>
    </source>
</evidence>
<dbReference type="STRING" id="1192759.GCA_000277525_03094"/>
<reference evidence="3 5" key="1">
    <citation type="submission" date="2014-12" db="EMBL/GenBank/DDBJ databases">
        <title>Whole genome sequencing of Sphingobium xenophagum OW59.</title>
        <authorList>
            <person name="Ohta Y."/>
            <person name="Nishi S."/>
            <person name="Hatada Y."/>
        </authorList>
    </citation>
    <scope>NUCLEOTIDE SEQUENCE [LARGE SCALE GENOMIC DNA]</scope>
    <source>
        <strain evidence="3 5">OW59</strain>
    </source>
</reference>
<accession>A0A249MT67</accession>
<evidence type="ECO:0000313" key="2">
    <source>
        <dbReference type="EMBL" id="ASY44375.1"/>
    </source>
</evidence>
<sequence>MIWSARPFYAVAILLASFAPLLATRLERAPSAPTAVSDRMGLTLGEDERHHIVVTSLRSGGVADRDGIAVGDQLTGMAGRPATTLEAVRRLVRAPGHCAMPLMLARHGIPYRAIIWQCGKASIG</sequence>
<dbReference type="RefSeq" id="WP_017183900.1">
    <property type="nucleotide sequence ID" value="NZ_BBQY01000001.1"/>
</dbReference>
<reference evidence="2 4" key="2">
    <citation type="submission" date="2017-08" db="EMBL/GenBank/DDBJ databases">
        <title>Whole Genome Sequence of Sphingobium hydrophobicum C1: Insights into Adaption to the Electronic-waste Contaminated Sediment.</title>
        <authorList>
            <person name="Song D."/>
            <person name="Chen X."/>
            <person name="Xu M."/>
        </authorList>
    </citation>
    <scope>NUCLEOTIDE SEQUENCE [LARGE SCALE GENOMIC DNA]</scope>
    <source>
        <strain evidence="2 4">C1</strain>
    </source>
</reference>
<dbReference type="Proteomes" id="UP000290975">
    <property type="component" value="Unassembled WGS sequence"/>
</dbReference>
<dbReference type="Proteomes" id="UP000217141">
    <property type="component" value="Chromosome I"/>
</dbReference>
<organism evidence="2 4">
    <name type="scientific">Sphingobium xenophagum</name>
    <dbReference type="NCBI Taxonomy" id="121428"/>
    <lineage>
        <taxon>Bacteria</taxon>
        <taxon>Pseudomonadati</taxon>
        <taxon>Pseudomonadota</taxon>
        <taxon>Alphaproteobacteria</taxon>
        <taxon>Sphingomonadales</taxon>
        <taxon>Sphingomonadaceae</taxon>
        <taxon>Sphingobium</taxon>
    </lineage>
</organism>
<name>A0A249MT67_SPHXE</name>
<dbReference type="PROSITE" id="PS50106">
    <property type="entry name" value="PDZ"/>
    <property type="match status" value="1"/>
</dbReference>
<dbReference type="InterPro" id="IPR036034">
    <property type="entry name" value="PDZ_sf"/>
</dbReference>
<evidence type="ECO:0000313" key="4">
    <source>
        <dbReference type="Proteomes" id="UP000217141"/>
    </source>
</evidence>
<dbReference type="InterPro" id="IPR041489">
    <property type="entry name" value="PDZ_6"/>
</dbReference>
<evidence type="ECO:0000313" key="3">
    <source>
        <dbReference type="EMBL" id="GBH29234.1"/>
    </source>
</evidence>
<dbReference type="EMBL" id="BBQY01000001">
    <property type="protein sequence ID" value="GBH29234.1"/>
    <property type="molecule type" value="Genomic_DNA"/>
</dbReference>
<proteinExistence type="predicted"/>
<dbReference type="Pfam" id="PF17820">
    <property type="entry name" value="PDZ_6"/>
    <property type="match status" value="1"/>
</dbReference>
<dbReference type="SMART" id="SM00228">
    <property type="entry name" value="PDZ"/>
    <property type="match status" value="1"/>
</dbReference>
<protein>
    <recommendedName>
        <fullName evidence="1">PDZ domain-containing protein</fullName>
    </recommendedName>
</protein>
<dbReference type="SUPFAM" id="SSF50156">
    <property type="entry name" value="PDZ domain-like"/>
    <property type="match status" value="1"/>
</dbReference>
<dbReference type="EMBL" id="CP022745">
    <property type="protein sequence ID" value="ASY44375.1"/>
    <property type="molecule type" value="Genomic_DNA"/>
</dbReference>
<dbReference type="AlphaFoldDB" id="A0A249MT67"/>
<evidence type="ECO:0000259" key="1">
    <source>
        <dbReference type="PROSITE" id="PS50106"/>
    </source>
</evidence>
<dbReference type="Gene3D" id="2.30.42.10">
    <property type="match status" value="1"/>
</dbReference>
<dbReference type="KEGG" id="shyd:CJD35_07895"/>
<gene>
    <name evidence="2" type="ORF">CJD35_07895</name>
    <name evidence="3" type="ORF">MBESOW_P0487</name>
</gene>
<keyword evidence="5" id="KW-1185">Reference proteome</keyword>
<feature type="domain" description="PDZ" evidence="1">
    <location>
        <begin position="23"/>
        <end position="106"/>
    </location>
</feature>
<accession>A0A401IXV0</accession>
<dbReference type="InterPro" id="IPR001478">
    <property type="entry name" value="PDZ"/>
</dbReference>